<dbReference type="GO" id="GO:0003924">
    <property type="term" value="F:GTPase activity"/>
    <property type="evidence" value="ECO:0007669"/>
    <property type="project" value="InterPro"/>
</dbReference>
<evidence type="ECO:0000256" key="2">
    <source>
        <dbReference type="ARBA" id="ARBA00007249"/>
    </source>
</evidence>
<comment type="catalytic activity">
    <reaction evidence="8">
        <text>GTP + H2O = GDP + phosphate + H(+)</text>
        <dbReference type="Rhea" id="RHEA:19669"/>
        <dbReference type="ChEBI" id="CHEBI:15377"/>
        <dbReference type="ChEBI" id="CHEBI:15378"/>
        <dbReference type="ChEBI" id="CHEBI:37565"/>
        <dbReference type="ChEBI" id="CHEBI:43474"/>
        <dbReference type="ChEBI" id="CHEBI:58189"/>
    </reaction>
    <physiologicalReaction direction="left-to-right" evidence="8">
        <dbReference type="Rhea" id="RHEA:19670"/>
    </physiologicalReaction>
</comment>
<keyword evidence="5" id="KW-0378">Hydrolase</keyword>
<evidence type="ECO:0000256" key="5">
    <source>
        <dbReference type="ARBA" id="ARBA00022801"/>
    </source>
</evidence>
<dbReference type="Gene3D" id="2.40.30.10">
    <property type="entry name" value="Translation factors"/>
    <property type="match status" value="2"/>
</dbReference>
<organism evidence="10 11">
    <name type="scientific">Callipepla squamata</name>
    <name type="common">Scaled quail</name>
    <dbReference type="NCBI Taxonomy" id="9009"/>
    <lineage>
        <taxon>Eukaryota</taxon>
        <taxon>Metazoa</taxon>
        <taxon>Chordata</taxon>
        <taxon>Craniata</taxon>
        <taxon>Vertebrata</taxon>
        <taxon>Euteleostomi</taxon>
        <taxon>Archelosauria</taxon>
        <taxon>Archosauria</taxon>
        <taxon>Dinosauria</taxon>
        <taxon>Saurischia</taxon>
        <taxon>Theropoda</taxon>
        <taxon>Coelurosauria</taxon>
        <taxon>Aves</taxon>
        <taxon>Neognathae</taxon>
        <taxon>Galloanserae</taxon>
        <taxon>Galliformes</taxon>
        <taxon>Odontophoridae</taxon>
        <taxon>Callipepla</taxon>
    </lineage>
</organism>
<evidence type="ECO:0000256" key="3">
    <source>
        <dbReference type="ARBA" id="ARBA00022490"/>
    </source>
</evidence>
<dbReference type="CDD" id="cd16267">
    <property type="entry name" value="HBS1-like_II"/>
    <property type="match status" value="1"/>
</dbReference>
<keyword evidence="3" id="KW-0963">Cytoplasm</keyword>
<dbReference type="SUPFAM" id="SSF50465">
    <property type="entry name" value="EF-Tu/eEF-1alpha/eIF2-gamma C-terminal domain"/>
    <property type="match status" value="1"/>
</dbReference>
<evidence type="ECO:0000256" key="6">
    <source>
        <dbReference type="ARBA" id="ARBA00022917"/>
    </source>
</evidence>
<dbReference type="Pfam" id="PF03144">
    <property type="entry name" value="GTP_EFTU_D2"/>
    <property type="match status" value="1"/>
</dbReference>
<dbReference type="InterPro" id="IPR009000">
    <property type="entry name" value="Transl_B-barrel_sf"/>
</dbReference>
<dbReference type="SUPFAM" id="SSF52540">
    <property type="entry name" value="P-loop containing nucleoside triphosphate hydrolases"/>
    <property type="match status" value="1"/>
</dbReference>
<keyword evidence="6" id="KW-0648">Protein biosynthesis</keyword>
<comment type="caution">
    <text evidence="10">The sequence shown here is derived from an EMBL/GenBank/DDBJ whole genome shotgun (WGS) entry which is preliminary data.</text>
</comment>
<dbReference type="GO" id="GO:0005737">
    <property type="term" value="C:cytoplasm"/>
    <property type="evidence" value="ECO:0007669"/>
    <property type="project" value="UniProtKB-SubCell"/>
</dbReference>
<evidence type="ECO:0000313" key="11">
    <source>
        <dbReference type="Proteomes" id="UP000198323"/>
    </source>
</evidence>
<dbReference type="InterPro" id="IPR027417">
    <property type="entry name" value="P-loop_NTPase"/>
</dbReference>
<dbReference type="STRING" id="9009.A0A226NM10"/>
<dbReference type="CDD" id="cd01883">
    <property type="entry name" value="EF1_alpha"/>
    <property type="match status" value="1"/>
</dbReference>
<dbReference type="SUPFAM" id="SSF50447">
    <property type="entry name" value="Translation proteins"/>
    <property type="match status" value="1"/>
</dbReference>
<dbReference type="PRINTS" id="PR00315">
    <property type="entry name" value="ELONGATNFCT"/>
</dbReference>
<proteinExistence type="inferred from homology"/>
<dbReference type="FunFam" id="2.40.30.10:FF:000020">
    <property type="entry name" value="Translation elongation factor EF-1"/>
    <property type="match status" value="1"/>
</dbReference>
<dbReference type="FunFam" id="2.40.30.10:FF:000035">
    <property type="entry name" value="HBS1-like translational GTPase"/>
    <property type="match status" value="1"/>
</dbReference>
<dbReference type="GO" id="GO:0005525">
    <property type="term" value="F:GTP binding"/>
    <property type="evidence" value="ECO:0007669"/>
    <property type="project" value="UniProtKB-KW"/>
</dbReference>
<reference evidence="10 11" key="1">
    <citation type="submission" date="2016-07" db="EMBL/GenBank/DDBJ databases">
        <title>Disparate Historic Effective Population Sizes Predicted by Modern Levels of Genome Diversity for the Scaled Quail (Callipepla squamata) and the Northern Bobwhite (Colinus virginianus): Inferences from First and Second Generation Draft Genome Assemblies for Sympatric New World Quail.</title>
        <authorList>
            <person name="Oldeschulte D.L."/>
            <person name="Halley Y.A."/>
            <person name="Bhattarai E.K."/>
            <person name="Brashear W.A."/>
            <person name="Hill J."/>
            <person name="Metz R.P."/>
            <person name="Johnson C.D."/>
            <person name="Rollins D."/>
            <person name="Peterson M.J."/>
            <person name="Bickhart D.M."/>
            <person name="Decker J.E."/>
            <person name="Seabury C.M."/>
        </authorList>
    </citation>
    <scope>NUCLEOTIDE SEQUENCE [LARGE SCALE GENOMIC DNA]</scope>
    <source>
        <strain evidence="10 11">Texas</strain>
        <tissue evidence="10">Leg muscle</tissue>
    </source>
</reference>
<dbReference type="InterPro" id="IPR054696">
    <property type="entry name" value="GTP-eEF1A_C"/>
</dbReference>
<evidence type="ECO:0000259" key="9">
    <source>
        <dbReference type="PROSITE" id="PS51722"/>
    </source>
</evidence>
<keyword evidence="4" id="KW-0547">Nucleotide-binding</keyword>
<dbReference type="EMBL" id="MCFN01000015">
    <property type="protein sequence ID" value="OXB68418.1"/>
    <property type="molecule type" value="Genomic_DNA"/>
</dbReference>
<name>A0A226NM10_CALSU</name>
<dbReference type="Pfam" id="PF00009">
    <property type="entry name" value="GTP_EFTU"/>
    <property type="match status" value="1"/>
</dbReference>
<dbReference type="Proteomes" id="UP000198323">
    <property type="component" value="Unassembled WGS sequence"/>
</dbReference>
<evidence type="ECO:0000256" key="1">
    <source>
        <dbReference type="ARBA" id="ARBA00004496"/>
    </source>
</evidence>
<keyword evidence="11" id="KW-1185">Reference proteome</keyword>
<comment type="similarity">
    <text evidence="2">Belongs to the TRAFAC class translation factor GTPase superfamily. Classic translation factor GTPase family. EF-Tu/EF-1A subfamily.</text>
</comment>
<dbReference type="CDD" id="cd04093">
    <property type="entry name" value="HBS1_C_III"/>
    <property type="match status" value="1"/>
</dbReference>
<dbReference type="Gene3D" id="3.40.50.300">
    <property type="entry name" value="P-loop containing nucleotide triphosphate hydrolases"/>
    <property type="match status" value="1"/>
</dbReference>
<accession>A0A226NM10</accession>
<dbReference type="OrthoDB" id="342024at2759"/>
<dbReference type="Pfam" id="PF22594">
    <property type="entry name" value="GTP-eEF1A_C"/>
    <property type="match status" value="1"/>
</dbReference>
<dbReference type="PANTHER" id="PTHR23115">
    <property type="entry name" value="TRANSLATION FACTOR"/>
    <property type="match status" value="1"/>
</dbReference>
<evidence type="ECO:0000256" key="8">
    <source>
        <dbReference type="ARBA" id="ARBA00049117"/>
    </source>
</evidence>
<protein>
    <recommendedName>
        <fullName evidence="9">Tr-type G domain-containing protein</fullName>
    </recommendedName>
</protein>
<dbReference type="GO" id="GO:0006412">
    <property type="term" value="P:translation"/>
    <property type="evidence" value="ECO:0007669"/>
    <property type="project" value="UniProtKB-KW"/>
</dbReference>
<dbReference type="InterPro" id="IPR000795">
    <property type="entry name" value="T_Tr_GTP-bd_dom"/>
</dbReference>
<feature type="domain" description="Tr-type G" evidence="9">
    <location>
        <begin position="84"/>
        <end position="311"/>
    </location>
</feature>
<keyword evidence="7" id="KW-0342">GTP-binding</keyword>
<dbReference type="InterPro" id="IPR009001">
    <property type="entry name" value="Transl_elong_EF1A/Init_IF2_C"/>
</dbReference>
<dbReference type="PROSITE" id="PS51722">
    <property type="entry name" value="G_TR_2"/>
    <property type="match status" value="1"/>
</dbReference>
<evidence type="ECO:0000256" key="4">
    <source>
        <dbReference type="ARBA" id="ARBA00022741"/>
    </source>
</evidence>
<evidence type="ECO:0000256" key="7">
    <source>
        <dbReference type="ARBA" id="ARBA00023134"/>
    </source>
</evidence>
<gene>
    <name evidence="10" type="ORF">ASZ78_010039</name>
</gene>
<sequence>MGFEVPCVITEENGHVNTPQKGLPIEDASVTSGVLETVSKPALSSQVVQVSEEQNTVPTPVKKTSKTKPQIDVKAELEKRQGGKQLLNLVVIGHVDAGKSTLMGHLLYLLGNVNKRTMHKYEQESKKAGKASFAYAWVLDETGEERERGVTMDVGMTKFETKTKVITLMDAPGHKDFIPNMITGAAQADVAILVVDASRGEFEAGFETGGQTREHGLLVRSLGVTQLAVAVNKMDQVSWQQERFQEITSKLGQFLKQAGFKESDVAYIPTSGLGGENLVTRSQSSDLTKWYQGKCLLEQIDQGSGFCVTGKIEAGYIQVGERLLAMPPNETCTAKGITLHDESVDWAAAGDHVSLTLTGMDIIKINVGCVFCDPKEPVKVCTRFRARILIFNIEIPVTKGFPVLLHYQTVSEPATIRRLLSVLHKSTGEVTKKKPKLLTKGQNALIELETQRPVAVELYKDFKELGRFMLRYGGSTIAAGVITEV</sequence>
<dbReference type="AlphaFoldDB" id="A0A226NM10"/>
<dbReference type="InterPro" id="IPR004161">
    <property type="entry name" value="EFTu-like_2"/>
</dbReference>
<comment type="subcellular location">
    <subcellularLocation>
        <location evidence="1">Cytoplasm</location>
    </subcellularLocation>
</comment>
<dbReference type="InterPro" id="IPR050100">
    <property type="entry name" value="TRAFAC_GTPase_members"/>
</dbReference>
<evidence type="ECO:0000313" key="10">
    <source>
        <dbReference type="EMBL" id="OXB68418.1"/>
    </source>
</evidence>
<dbReference type="FunFam" id="3.40.50.300:FF:000204">
    <property type="entry name" value="Translation elongation factor Tu"/>
    <property type="match status" value="1"/>
</dbReference>